<evidence type="ECO:0000256" key="2">
    <source>
        <dbReference type="ARBA" id="ARBA00004752"/>
    </source>
</evidence>
<dbReference type="GO" id="GO:0051301">
    <property type="term" value="P:cell division"/>
    <property type="evidence" value="ECO:0007669"/>
    <property type="project" value="UniProtKB-KW"/>
</dbReference>
<dbReference type="AlphaFoldDB" id="A0A1G2Q048"/>
<dbReference type="GO" id="GO:0071555">
    <property type="term" value="P:cell wall organization"/>
    <property type="evidence" value="ECO:0007669"/>
    <property type="project" value="UniProtKB-KW"/>
</dbReference>
<feature type="domain" description="Mur ligase C-terminal" evidence="17">
    <location>
        <begin position="386"/>
        <end position="502"/>
    </location>
</feature>
<evidence type="ECO:0000256" key="13">
    <source>
        <dbReference type="ARBA" id="ARBA00047833"/>
    </source>
</evidence>
<keyword evidence="12 14" id="KW-0961">Cell wall biogenesis/degradation</keyword>
<dbReference type="Pfam" id="PF08245">
    <property type="entry name" value="Mur_ligase_M"/>
    <property type="match status" value="1"/>
</dbReference>
<dbReference type="GO" id="GO:0008360">
    <property type="term" value="P:regulation of cell shape"/>
    <property type="evidence" value="ECO:0007669"/>
    <property type="project" value="UniProtKB-KW"/>
</dbReference>
<keyword evidence="7 14" id="KW-0547">Nucleotide-binding</keyword>
<keyword evidence="15" id="KW-1133">Transmembrane helix</keyword>
<dbReference type="InterPro" id="IPR000713">
    <property type="entry name" value="Mur_ligase_N"/>
</dbReference>
<evidence type="ECO:0000259" key="18">
    <source>
        <dbReference type="Pfam" id="PF08245"/>
    </source>
</evidence>
<evidence type="ECO:0000313" key="20">
    <source>
        <dbReference type="Proteomes" id="UP000177865"/>
    </source>
</evidence>
<reference evidence="19 20" key="1">
    <citation type="journal article" date="2016" name="Nat. Commun.">
        <title>Thousands of microbial genomes shed light on interconnected biogeochemical processes in an aquifer system.</title>
        <authorList>
            <person name="Anantharaman K."/>
            <person name="Brown C.T."/>
            <person name="Hug L.A."/>
            <person name="Sharon I."/>
            <person name="Castelle C.J."/>
            <person name="Probst A.J."/>
            <person name="Thomas B.C."/>
            <person name="Singh A."/>
            <person name="Wilkins M.J."/>
            <person name="Karaoz U."/>
            <person name="Brodie E.L."/>
            <person name="Williams K.H."/>
            <person name="Hubbard S.S."/>
            <person name="Banfield J.F."/>
        </authorList>
    </citation>
    <scope>NUCLEOTIDE SEQUENCE [LARGE SCALE GENOMIC DNA]</scope>
</reference>
<dbReference type="GO" id="GO:0005524">
    <property type="term" value="F:ATP binding"/>
    <property type="evidence" value="ECO:0007669"/>
    <property type="project" value="UniProtKB-UniRule"/>
</dbReference>
<comment type="function">
    <text evidence="14">Cell wall formation.</text>
</comment>
<keyword evidence="11 14" id="KW-0131">Cell cycle</keyword>
<dbReference type="GO" id="GO:0005737">
    <property type="term" value="C:cytoplasm"/>
    <property type="evidence" value="ECO:0007669"/>
    <property type="project" value="UniProtKB-SubCell"/>
</dbReference>
<keyword evidence="9 14" id="KW-0133">Cell shape</keyword>
<evidence type="ECO:0000256" key="7">
    <source>
        <dbReference type="ARBA" id="ARBA00022741"/>
    </source>
</evidence>
<dbReference type="SUPFAM" id="SSF51984">
    <property type="entry name" value="MurCD N-terminal domain"/>
    <property type="match status" value="1"/>
</dbReference>
<comment type="pathway">
    <text evidence="2 14">Cell wall biogenesis; peptidoglycan biosynthesis.</text>
</comment>
<keyword evidence="4 14" id="KW-0963">Cytoplasm</keyword>
<name>A0A1G2Q048_9BACT</name>
<evidence type="ECO:0000256" key="4">
    <source>
        <dbReference type="ARBA" id="ARBA00022490"/>
    </source>
</evidence>
<dbReference type="InterPro" id="IPR005758">
    <property type="entry name" value="UDP-N-AcMur_Ala_ligase_MurC"/>
</dbReference>
<evidence type="ECO:0000259" key="17">
    <source>
        <dbReference type="Pfam" id="PF02875"/>
    </source>
</evidence>
<feature type="domain" description="Mur ligase central" evidence="18">
    <location>
        <begin position="159"/>
        <end position="351"/>
    </location>
</feature>
<comment type="subcellular location">
    <subcellularLocation>
        <location evidence="1 14">Cytoplasm</location>
    </subcellularLocation>
</comment>
<evidence type="ECO:0000259" key="16">
    <source>
        <dbReference type="Pfam" id="PF01225"/>
    </source>
</evidence>
<evidence type="ECO:0000256" key="11">
    <source>
        <dbReference type="ARBA" id="ARBA00023306"/>
    </source>
</evidence>
<evidence type="ECO:0000256" key="9">
    <source>
        <dbReference type="ARBA" id="ARBA00022960"/>
    </source>
</evidence>
<dbReference type="InterPro" id="IPR050061">
    <property type="entry name" value="MurCDEF_pg_biosynth"/>
</dbReference>
<dbReference type="Pfam" id="PF01225">
    <property type="entry name" value="Mur_ligase"/>
    <property type="match status" value="1"/>
</dbReference>
<dbReference type="UniPathway" id="UPA00219"/>
<dbReference type="HAMAP" id="MF_00046">
    <property type="entry name" value="MurC"/>
    <property type="match status" value="1"/>
</dbReference>
<accession>A0A1G2Q048</accession>
<evidence type="ECO:0000256" key="15">
    <source>
        <dbReference type="SAM" id="Phobius"/>
    </source>
</evidence>
<evidence type="ECO:0000256" key="1">
    <source>
        <dbReference type="ARBA" id="ARBA00004496"/>
    </source>
</evidence>
<evidence type="ECO:0000256" key="6">
    <source>
        <dbReference type="ARBA" id="ARBA00022618"/>
    </source>
</evidence>
<proteinExistence type="inferred from homology"/>
<dbReference type="InterPro" id="IPR036565">
    <property type="entry name" value="Mur-like_cat_sf"/>
</dbReference>
<evidence type="ECO:0000256" key="3">
    <source>
        <dbReference type="ARBA" id="ARBA00012211"/>
    </source>
</evidence>
<dbReference type="Proteomes" id="UP000177865">
    <property type="component" value="Unassembled WGS sequence"/>
</dbReference>
<keyword evidence="15" id="KW-0812">Transmembrane</keyword>
<keyword evidence="8 14" id="KW-0067">ATP-binding</keyword>
<feature type="transmembrane region" description="Helical" evidence="15">
    <location>
        <begin position="340"/>
        <end position="359"/>
    </location>
</feature>
<evidence type="ECO:0000256" key="8">
    <source>
        <dbReference type="ARBA" id="ARBA00022840"/>
    </source>
</evidence>
<comment type="similarity">
    <text evidence="14">Belongs to the MurCDEF family.</text>
</comment>
<dbReference type="Pfam" id="PF02875">
    <property type="entry name" value="Mur_ligase_C"/>
    <property type="match status" value="1"/>
</dbReference>
<dbReference type="EC" id="6.3.2.8" evidence="3 14"/>
<dbReference type="EMBL" id="MHSZ01000016">
    <property type="protein sequence ID" value="OHA53389.1"/>
    <property type="molecule type" value="Genomic_DNA"/>
</dbReference>
<keyword evidence="15" id="KW-0472">Membrane</keyword>
<keyword evidence="6 14" id="KW-0132">Cell division</keyword>
<dbReference type="Gene3D" id="3.90.190.20">
    <property type="entry name" value="Mur ligase, C-terminal domain"/>
    <property type="match status" value="1"/>
</dbReference>
<feature type="binding site" evidence="14">
    <location>
        <begin position="161"/>
        <end position="167"/>
    </location>
    <ligand>
        <name>ATP</name>
        <dbReference type="ChEBI" id="CHEBI:30616"/>
    </ligand>
</feature>
<sequence>MGMSFLKPPKHVVLKGARSLRIHCVGVKGIGLSALAQLLAGQGAIVSGSDIPDRFPADRALRRVGVKILRGFSASHLPKRCDVVIASNAYLPKEWGLRMGERGKRARGRGFSQSSFSNPRFTSVKNPEVRKALRRGVPVISYPEAVAALFNAAPRGIAIAGSHGKSTTTALLAVTLEALGANPTAIVGAIVKNWGSNARGPKAGSGERGAKSRTRRFFVLEADEYRRAFLQYRPFGAVVTSVEWDHPDVYRSTTAYRAAFRAFAGHVPRGGFLVVCGDEKGMATVLTGAHPKRLIRYGFGPGNALRIRDVRHTARGIDIALSYRGKGIGRFQAQLFGRHHALNIAAAVAACFCLGISVSRIRRALARFRGTKRRFDILAPGERRADRPVVIDDYAHHPTEIAATIAAARSAFPRRRIRVLFQPHTFSRTAVFFGAFRRALRLADEVMLLKTYGSARERAGGKSAKDLARAVGARYFASHAAAARYFRARLCGDDVFLTIGAGDGDRVAREVAKARFSR</sequence>
<dbReference type="SUPFAM" id="SSF53623">
    <property type="entry name" value="MurD-like peptide ligases, catalytic domain"/>
    <property type="match status" value="1"/>
</dbReference>
<feature type="domain" description="Mur ligase N-terminal catalytic" evidence="16">
    <location>
        <begin position="21"/>
        <end position="152"/>
    </location>
</feature>
<dbReference type="InterPro" id="IPR036615">
    <property type="entry name" value="Mur_ligase_C_dom_sf"/>
</dbReference>
<dbReference type="Gene3D" id="3.40.50.720">
    <property type="entry name" value="NAD(P)-binding Rossmann-like Domain"/>
    <property type="match status" value="1"/>
</dbReference>
<dbReference type="GO" id="GO:0008763">
    <property type="term" value="F:UDP-N-acetylmuramate-L-alanine ligase activity"/>
    <property type="evidence" value="ECO:0007669"/>
    <property type="project" value="UniProtKB-UniRule"/>
</dbReference>
<dbReference type="InterPro" id="IPR004101">
    <property type="entry name" value="Mur_ligase_C"/>
</dbReference>
<evidence type="ECO:0000256" key="14">
    <source>
        <dbReference type="HAMAP-Rule" id="MF_00046"/>
    </source>
</evidence>
<organism evidence="19 20">
    <name type="scientific">Candidatus Terrybacteria bacterium RIFCSPLOWO2_01_FULL_58_14</name>
    <dbReference type="NCBI Taxonomy" id="1802369"/>
    <lineage>
        <taxon>Bacteria</taxon>
        <taxon>Candidatus Terryibacteriota</taxon>
    </lineage>
</organism>
<dbReference type="GO" id="GO:0009252">
    <property type="term" value="P:peptidoglycan biosynthetic process"/>
    <property type="evidence" value="ECO:0007669"/>
    <property type="project" value="UniProtKB-UniRule"/>
</dbReference>
<keyword evidence="5 14" id="KW-0436">Ligase</keyword>
<evidence type="ECO:0000313" key="19">
    <source>
        <dbReference type="EMBL" id="OHA53389.1"/>
    </source>
</evidence>
<comment type="caution">
    <text evidence="19">The sequence shown here is derived from an EMBL/GenBank/DDBJ whole genome shotgun (WGS) entry which is preliminary data.</text>
</comment>
<evidence type="ECO:0000256" key="12">
    <source>
        <dbReference type="ARBA" id="ARBA00023316"/>
    </source>
</evidence>
<gene>
    <name evidence="14" type="primary">murC</name>
    <name evidence="19" type="ORF">A2991_00075</name>
</gene>
<evidence type="ECO:0000256" key="10">
    <source>
        <dbReference type="ARBA" id="ARBA00022984"/>
    </source>
</evidence>
<comment type="catalytic activity">
    <reaction evidence="13 14">
        <text>UDP-N-acetyl-alpha-D-muramate + L-alanine + ATP = UDP-N-acetyl-alpha-D-muramoyl-L-alanine + ADP + phosphate + H(+)</text>
        <dbReference type="Rhea" id="RHEA:23372"/>
        <dbReference type="ChEBI" id="CHEBI:15378"/>
        <dbReference type="ChEBI" id="CHEBI:30616"/>
        <dbReference type="ChEBI" id="CHEBI:43474"/>
        <dbReference type="ChEBI" id="CHEBI:57972"/>
        <dbReference type="ChEBI" id="CHEBI:70757"/>
        <dbReference type="ChEBI" id="CHEBI:83898"/>
        <dbReference type="ChEBI" id="CHEBI:456216"/>
        <dbReference type="EC" id="6.3.2.8"/>
    </reaction>
</comment>
<dbReference type="SUPFAM" id="SSF53244">
    <property type="entry name" value="MurD-like peptide ligases, peptide-binding domain"/>
    <property type="match status" value="1"/>
</dbReference>
<protein>
    <recommendedName>
        <fullName evidence="3 14">UDP-N-acetylmuramate--L-alanine ligase</fullName>
        <ecNumber evidence="3 14">6.3.2.8</ecNumber>
    </recommendedName>
    <alternativeName>
        <fullName evidence="14">UDP-N-acetylmuramoyl-L-alanine synthetase</fullName>
    </alternativeName>
</protein>
<dbReference type="InterPro" id="IPR013221">
    <property type="entry name" value="Mur_ligase_cen"/>
</dbReference>
<dbReference type="Gene3D" id="3.40.1190.10">
    <property type="entry name" value="Mur-like, catalytic domain"/>
    <property type="match status" value="1"/>
</dbReference>
<dbReference type="PANTHER" id="PTHR43445:SF3">
    <property type="entry name" value="UDP-N-ACETYLMURAMATE--L-ALANINE LIGASE"/>
    <property type="match status" value="1"/>
</dbReference>
<keyword evidence="10 14" id="KW-0573">Peptidoglycan synthesis</keyword>
<dbReference type="PANTHER" id="PTHR43445">
    <property type="entry name" value="UDP-N-ACETYLMURAMATE--L-ALANINE LIGASE-RELATED"/>
    <property type="match status" value="1"/>
</dbReference>
<evidence type="ECO:0000256" key="5">
    <source>
        <dbReference type="ARBA" id="ARBA00022598"/>
    </source>
</evidence>